<dbReference type="EMBL" id="KN823069">
    <property type="protein sequence ID" value="KIO24070.1"/>
    <property type="molecule type" value="Genomic_DNA"/>
</dbReference>
<gene>
    <name evidence="4" type="ORF">M407DRAFT_26506</name>
</gene>
<dbReference type="STRING" id="1051891.A0A0C3Q4U5"/>
<feature type="region of interest" description="Disordered" evidence="1">
    <location>
        <begin position="412"/>
        <end position="646"/>
    </location>
</feature>
<dbReference type="HOGENOM" id="CLU_424008_0_0_1"/>
<feature type="domain" description="EGF-like" evidence="3">
    <location>
        <begin position="76"/>
        <end position="115"/>
    </location>
</feature>
<feature type="transmembrane region" description="Helical" evidence="2">
    <location>
        <begin position="330"/>
        <end position="354"/>
    </location>
</feature>
<name>A0A0C3Q4U5_9AGAM</name>
<dbReference type="SMART" id="SM00181">
    <property type="entry name" value="EGF"/>
    <property type="match status" value="3"/>
</dbReference>
<protein>
    <recommendedName>
        <fullName evidence="3">EGF-like domain-containing protein</fullName>
    </recommendedName>
</protein>
<feature type="compositionally biased region" description="Low complexity" evidence="1">
    <location>
        <begin position="493"/>
        <end position="507"/>
    </location>
</feature>
<feature type="domain" description="EGF-like" evidence="3">
    <location>
        <begin position="249"/>
        <end position="280"/>
    </location>
</feature>
<accession>A0A0C3Q4U5</accession>
<reference evidence="5" key="2">
    <citation type="submission" date="2015-01" db="EMBL/GenBank/DDBJ databases">
        <title>Evolutionary Origins and Diversification of the Mycorrhizal Mutualists.</title>
        <authorList>
            <consortium name="DOE Joint Genome Institute"/>
            <consortium name="Mycorrhizal Genomics Consortium"/>
            <person name="Kohler A."/>
            <person name="Kuo A."/>
            <person name="Nagy L.G."/>
            <person name="Floudas D."/>
            <person name="Copeland A."/>
            <person name="Barry K.W."/>
            <person name="Cichocki N."/>
            <person name="Veneault-Fourrey C."/>
            <person name="LaButti K."/>
            <person name="Lindquist E.A."/>
            <person name="Lipzen A."/>
            <person name="Lundell T."/>
            <person name="Morin E."/>
            <person name="Murat C."/>
            <person name="Riley R."/>
            <person name="Ohm R."/>
            <person name="Sun H."/>
            <person name="Tunlid A."/>
            <person name="Henrissat B."/>
            <person name="Grigoriev I.V."/>
            <person name="Hibbett D.S."/>
            <person name="Martin F."/>
        </authorList>
    </citation>
    <scope>NUCLEOTIDE SEQUENCE [LARGE SCALE GENOMIC DNA]</scope>
    <source>
        <strain evidence="5">MUT 4182</strain>
    </source>
</reference>
<dbReference type="Proteomes" id="UP000054248">
    <property type="component" value="Unassembled WGS sequence"/>
</dbReference>
<evidence type="ECO:0000256" key="1">
    <source>
        <dbReference type="SAM" id="MobiDB-lite"/>
    </source>
</evidence>
<proteinExistence type="predicted"/>
<dbReference type="SUPFAM" id="SSF57184">
    <property type="entry name" value="Growth factor receptor domain"/>
    <property type="match status" value="2"/>
</dbReference>
<feature type="compositionally biased region" description="Basic and acidic residues" evidence="1">
    <location>
        <begin position="636"/>
        <end position="646"/>
    </location>
</feature>
<dbReference type="CDD" id="cd00064">
    <property type="entry name" value="FU"/>
    <property type="match status" value="5"/>
</dbReference>
<dbReference type="InterPro" id="IPR000742">
    <property type="entry name" value="EGF"/>
</dbReference>
<keyword evidence="5" id="KW-1185">Reference proteome</keyword>
<reference evidence="4 5" key="1">
    <citation type="submission" date="2014-04" db="EMBL/GenBank/DDBJ databases">
        <authorList>
            <consortium name="DOE Joint Genome Institute"/>
            <person name="Kuo A."/>
            <person name="Girlanda M."/>
            <person name="Perotto S."/>
            <person name="Kohler A."/>
            <person name="Nagy L.G."/>
            <person name="Floudas D."/>
            <person name="Copeland A."/>
            <person name="Barry K.W."/>
            <person name="Cichocki N."/>
            <person name="Veneault-Fourrey C."/>
            <person name="LaButti K."/>
            <person name="Lindquist E.A."/>
            <person name="Lipzen A."/>
            <person name="Lundell T."/>
            <person name="Morin E."/>
            <person name="Murat C."/>
            <person name="Sun H."/>
            <person name="Tunlid A."/>
            <person name="Henrissat B."/>
            <person name="Grigoriev I.V."/>
            <person name="Hibbett D.S."/>
            <person name="Martin F."/>
            <person name="Nordberg H.P."/>
            <person name="Cantor M.N."/>
            <person name="Hua S.X."/>
        </authorList>
    </citation>
    <scope>NUCLEOTIDE SEQUENCE [LARGE SCALE GENOMIC DNA]</scope>
    <source>
        <strain evidence="4 5">MUT 4182</strain>
    </source>
</reference>
<feature type="compositionally biased region" description="Low complexity" evidence="1">
    <location>
        <begin position="463"/>
        <end position="478"/>
    </location>
</feature>
<dbReference type="AlphaFoldDB" id="A0A0C3Q4U5"/>
<dbReference type="SMART" id="SM00261">
    <property type="entry name" value="FU"/>
    <property type="match status" value="5"/>
</dbReference>
<feature type="compositionally biased region" description="Polar residues" evidence="1">
    <location>
        <begin position="613"/>
        <end position="635"/>
    </location>
</feature>
<keyword evidence="2" id="KW-0812">Transmembrane</keyword>
<keyword evidence="2" id="KW-0472">Membrane</keyword>
<evidence type="ECO:0000256" key="2">
    <source>
        <dbReference type="SAM" id="Phobius"/>
    </source>
</evidence>
<dbReference type="OrthoDB" id="18487at2759"/>
<dbReference type="PANTHER" id="PTHR15332">
    <property type="entry name" value="PROPROTEIN CONVERTASE SUBTILISIN_KEXIN TYPE 5-LIKE"/>
    <property type="match status" value="1"/>
</dbReference>
<keyword evidence="2" id="KW-1133">Transmembrane helix</keyword>
<feature type="domain" description="EGF-like" evidence="3">
    <location>
        <begin position="21"/>
        <end position="52"/>
    </location>
</feature>
<dbReference type="InterPro" id="IPR006212">
    <property type="entry name" value="Furin_repeat"/>
</dbReference>
<sequence length="646" mass="67240">MPSWIHDEHDRPNAASGGCAACNALCKTCTGPTSGDCLVCGAGQANLNGRCTQVDTNGICIGTGLVVDNSKGKCDACPKNCTSCSIPNFSVISTFNTVQCTACLPGFVLSAGQCVSQCPAGQFVGSDGVSCQACDSTCASCAGSASFCLTCSGSGQFALNGKCTSQCPTNTFSLTSAVSSGNSTSSAAGSTTGGACVSCHEDCATCSGPRFDQCTSCPADRPVKTASGRCLKACNRGQFWNDVAGTCDQCSSGCATCASNGSDQCLSCPSGMVLQGGKCVQSACPNGAAGVATLGGVCLTTLLGVKPVASTPTEVPDKPSGGTSVIAQRWPFILAGGLSLLFLIIIGLIVWRCLARKRRQAKTKVFKERVEREGIVTGRARAASKFISRIFVKKDSEGDAASERRQKLRVQLRMSQNPPRNLAMAEDVDLEAMSDTSSRKARRIAQWRSELEFDSPPVNKAPSKGSRSRSSIYSDGTSLTDDSELGPEQPVARSRGGHSSRSNNRSRIAPSHVETGSVYSETSSAAASRSTRRQAGPTPKQPIRDSEFDISQMGQYASLAPLKMSQERSISPSDEKKTPGGMRPLILQAQPSVETPPPSYGFAGGVGGPGTKQAGTWQTPMFTGSSTVASETSSKLSDKNPFRQRI</sequence>
<evidence type="ECO:0000259" key="3">
    <source>
        <dbReference type="SMART" id="SM00181"/>
    </source>
</evidence>
<organism evidence="4 5">
    <name type="scientific">Tulasnella calospora MUT 4182</name>
    <dbReference type="NCBI Taxonomy" id="1051891"/>
    <lineage>
        <taxon>Eukaryota</taxon>
        <taxon>Fungi</taxon>
        <taxon>Dikarya</taxon>
        <taxon>Basidiomycota</taxon>
        <taxon>Agaricomycotina</taxon>
        <taxon>Agaricomycetes</taxon>
        <taxon>Cantharellales</taxon>
        <taxon>Tulasnellaceae</taxon>
        <taxon>Tulasnella</taxon>
    </lineage>
</organism>
<dbReference type="Gene3D" id="2.10.220.10">
    <property type="entry name" value="Hormone Receptor, Insulin-like Growth Factor Receptor 1, Chain A, domain 2"/>
    <property type="match status" value="3"/>
</dbReference>
<evidence type="ECO:0000313" key="5">
    <source>
        <dbReference type="Proteomes" id="UP000054248"/>
    </source>
</evidence>
<dbReference type="InterPro" id="IPR009030">
    <property type="entry name" value="Growth_fac_rcpt_cys_sf"/>
</dbReference>
<evidence type="ECO:0000313" key="4">
    <source>
        <dbReference type="EMBL" id="KIO24070.1"/>
    </source>
</evidence>
<dbReference type="PANTHER" id="PTHR15332:SF175">
    <property type="entry name" value="PROPROTEIN CONVERTASE SUBTILISIN_KEXIN TYPE 5-LIKE"/>
    <property type="match status" value="1"/>
</dbReference>